<dbReference type="AlphaFoldDB" id="A0A1B6D570"/>
<dbReference type="Gene3D" id="3.40.1180.10">
    <property type="entry name" value="Decaprenyl diphosphate synthase-like"/>
    <property type="match status" value="1"/>
</dbReference>
<evidence type="ECO:0000256" key="13">
    <source>
        <dbReference type="SAM" id="Phobius"/>
    </source>
</evidence>
<evidence type="ECO:0000313" key="14">
    <source>
        <dbReference type="EMBL" id="JAS20810.1"/>
    </source>
</evidence>
<dbReference type="InterPro" id="IPR001441">
    <property type="entry name" value="UPP_synth-like"/>
</dbReference>
<evidence type="ECO:0000256" key="4">
    <source>
        <dbReference type="ARBA" id="ARBA00005432"/>
    </source>
</evidence>
<dbReference type="SUPFAM" id="SSF64005">
    <property type="entry name" value="Undecaprenyl diphosphate synthase"/>
    <property type="match status" value="1"/>
</dbReference>
<evidence type="ECO:0000256" key="8">
    <source>
        <dbReference type="ARBA" id="ARBA00022824"/>
    </source>
</evidence>
<accession>A0A1B6D570</accession>
<keyword evidence="7 13" id="KW-0812">Transmembrane</keyword>
<comment type="catalytic activity">
    <reaction evidence="12">
        <text>n isopentenyl diphosphate + (2E,6E)-farnesyl diphosphate = a di-trans,poly-cis-polyprenyl diphosphate + n diphosphate</text>
        <dbReference type="Rhea" id="RHEA:53008"/>
        <dbReference type="Rhea" id="RHEA-COMP:19494"/>
        <dbReference type="ChEBI" id="CHEBI:33019"/>
        <dbReference type="ChEBI" id="CHEBI:128769"/>
        <dbReference type="ChEBI" id="CHEBI:136960"/>
        <dbReference type="ChEBI" id="CHEBI:175763"/>
        <dbReference type="EC" id="2.5.1.87"/>
    </reaction>
</comment>
<keyword evidence="8" id="KW-0256">Endoplasmic reticulum</keyword>
<sequence>MVKGKFNNATLKKSDETLNPLGLYLINNIMLIILVLIHNIYSLIIYIYKLVDYFLKRLQQCFALLIPSKISREVMSVRDGVKSLSKIPQHLAVIVGSEQISYLDFTKLILWCLNAEIPHISFYSSLNGYKWQPALQVNVFNSSSGIDCLLKVTRNLCKSHSKSSKIDISDVNKEMKAILCIPDPDLVIVFSNINCTFGFLPWHLRVTEIQRVTTHHNLNIDTFMEALHSYSDREQRFGK</sequence>
<evidence type="ECO:0000256" key="6">
    <source>
        <dbReference type="ARBA" id="ARBA00022679"/>
    </source>
</evidence>
<keyword evidence="11 13" id="KW-0472">Membrane</keyword>
<dbReference type="Pfam" id="PF01255">
    <property type="entry name" value="Prenyltransf"/>
    <property type="match status" value="1"/>
</dbReference>
<dbReference type="PANTHER" id="PTHR21528">
    <property type="entry name" value="DEHYDRODOLICHYL DIPHOSPHATE SYNTHASE COMPLEX SUBUNIT NUS1"/>
    <property type="match status" value="1"/>
</dbReference>
<dbReference type="InterPro" id="IPR038887">
    <property type="entry name" value="Nus1/NgBR"/>
</dbReference>
<keyword evidence="9" id="KW-0460">Magnesium</keyword>
<dbReference type="EC" id="2.5.1.87" evidence="5"/>
<feature type="transmembrane region" description="Helical" evidence="13">
    <location>
        <begin position="21"/>
        <end position="48"/>
    </location>
</feature>
<dbReference type="GO" id="GO:0045547">
    <property type="term" value="F:ditrans,polycis-polyprenyl diphosphate synthase [(2E,6E)-farnesyl diphosphate specific] activity"/>
    <property type="evidence" value="ECO:0007669"/>
    <property type="project" value="UniProtKB-EC"/>
</dbReference>
<keyword evidence="10 13" id="KW-1133">Transmembrane helix</keyword>
<evidence type="ECO:0000256" key="7">
    <source>
        <dbReference type="ARBA" id="ARBA00022692"/>
    </source>
</evidence>
<comment type="similarity">
    <text evidence="4">Belongs to the UPP synthase family.</text>
</comment>
<comment type="cofactor">
    <cofactor evidence="1">
        <name>Mg(2+)</name>
        <dbReference type="ChEBI" id="CHEBI:18420"/>
    </cofactor>
</comment>
<protein>
    <recommendedName>
        <fullName evidence="5">ditrans,polycis-polyprenyl diphosphate synthase [(2E,6E)-farnesyldiphosphate specific]</fullName>
        <ecNumber evidence="5">2.5.1.87</ecNumber>
    </recommendedName>
</protein>
<evidence type="ECO:0000256" key="12">
    <source>
        <dbReference type="ARBA" id="ARBA00047353"/>
    </source>
</evidence>
<comment type="pathway">
    <text evidence="3">Protein modification; protein glycosylation.</text>
</comment>
<evidence type="ECO:0000256" key="1">
    <source>
        <dbReference type="ARBA" id="ARBA00001946"/>
    </source>
</evidence>
<comment type="subcellular location">
    <subcellularLocation>
        <location evidence="2">Endoplasmic reticulum membrane</location>
    </subcellularLocation>
</comment>
<proteinExistence type="inferred from homology"/>
<dbReference type="GO" id="GO:0005789">
    <property type="term" value="C:endoplasmic reticulum membrane"/>
    <property type="evidence" value="ECO:0007669"/>
    <property type="project" value="UniProtKB-SubCell"/>
</dbReference>
<evidence type="ECO:0000256" key="9">
    <source>
        <dbReference type="ARBA" id="ARBA00022842"/>
    </source>
</evidence>
<evidence type="ECO:0000256" key="11">
    <source>
        <dbReference type="ARBA" id="ARBA00023136"/>
    </source>
</evidence>
<dbReference type="EMBL" id="GEDC01016488">
    <property type="protein sequence ID" value="JAS20810.1"/>
    <property type="molecule type" value="Transcribed_RNA"/>
</dbReference>
<name>A0A1B6D570_9HEMI</name>
<dbReference type="PANTHER" id="PTHR21528:SF0">
    <property type="entry name" value="DEHYDRODOLICHYL DIPHOSPHATE SYNTHASE COMPLEX SUBUNIT NUS1"/>
    <property type="match status" value="1"/>
</dbReference>
<organism evidence="14">
    <name type="scientific">Clastoptera arizonana</name>
    <name type="common">Arizona spittle bug</name>
    <dbReference type="NCBI Taxonomy" id="38151"/>
    <lineage>
        <taxon>Eukaryota</taxon>
        <taxon>Metazoa</taxon>
        <taxon>Ecdysozoa</taxon>
        <taxon>Arthropoda</taxon>
        <taxon>Hexapoda</taxon>
        <taxon>Insecta</taxon>
        <taxon>Pterygota</taxon>
        <taxon>Neoptera</taxon>
        <taxon>Paraneoptera</taxon>
        <taxon>Hemiptera</taxon>
        <taxon>Auchenorrhyncha</taxon>
        <taxon>Cercopoidea</taxon>
        <taxon>Clastopteridae</taxon>
        <taxon>Clastoptera</taxon>
    </lineage>
</organism>
<keyword evidence="6" id="KW-0808">Transferase</keyword>
<evidence type="ECO:0000256" key="10">
    <source>
        <dbReference type="ARBA" id="ARBA00022989"/>
    </source>
</evidence>
<evidence type="ECO:0000256" key="5">
    <source>
        <dbReference type="ARBA" id="ARBA00012596"/>
    </source>
</evidence>
<dbReference type="InterPro" id="IPR036424">
    <property type="entry name" value="UPP_synth-like_sf"/>
</dbReference>
<dbReference type="UniPathway" id="UPA00378"/>
<gene>
    <name evidence="14" type="ORF">g.21116</name>
</gene>
<evidence type="ECO:0000256" key="2">
    <source>
        <dbReference type="ARBA" id="ARBA00004586"/>
    </source>
</evidence>
<dbReference type="GO" id="GO:1904423">
    <property type="term" value="C:dehydrodolichyl diphosphate synthase complex"/>
    <property type="evidence" value="ECO:0007669"/>
    <property type="project" value="InterPro"/>
</dbReference>
<reference evidence="14" key="1">
    <citation type="submission" date="2015-12" db="EMBL/GenBank/DDBJ databases">
        <title>De novo transcriptome assembly of four potential Pierce s Disease insect vectors from Arizona vineyards.</title>
        <authorList>
            <person name="Tassone E.E."/>
        </authorList>
    </citation>
    <scope>NUCLEOTIDE SEQUENCE</scope>
</reference>
<evidence type="ECO:0000256" key="3">
    <source>
        <dbReference type="ARBA" id="ARBA00004922"/>
    </source>
</evidence>